<dbReference type="InterPro" id="IPR036396">
    <property type="entry name" value="Cyt_P450_sf"/>
</dbReference>
<dbReference type="GO" id="GO:0004497">
    <property type="term" value="F:monooxygenase activity"/>
    <property type="evidence" value="ECO:0007669"/>
    <property type="project" value="UniProtKB-KW"/>
</dbReference>
<feature type="region of interest" description="Disordered" evidence="7">
    <location>
        <begin position="280"/>
        <end position="301"/>
    </location>
</feature>
<organism evidence="9 10">
    <name type="scientific">Dispira parvispora</name>
    <dbReference type="NCBI Taxonomy" id="1520584"/>
    <lineage>
        <taxon>Eukaryota</taxon>
        <taxon>Fungi</taxon>
        <taxon>Fungi incertae sedis</taxon>
        <taxon>Zoopagomycota</taxon>
        <taxon>Kickxellomycotina</taxon>
        <taxon>Dimargaritomycetes</taxon>
        <taxon>Dimargaritales</taxon>
        <taxon>Dimargaritaceae</taxon>
        <taxon>Dispira</taxon>
    </lineage>
</organism>
<dbReference type="PANTHER" id="PTHR24305:SF166">
    <property type="entry name" value="CYTOCHROME P450 12A4, MITOCHONDRIAL-RELATED"/>
    <property type="match status" value="1"/>
</dbReference>
<keyword evidence="8" id="KW-0472">Membrane</keyword>
<evidence type="ECO:0000313" key="9">
    <source>
        <dbReference type="EMBL" id="KAJ1966996.1"/>
    </source>
</evidence>
<dbReference type="InterPro" id="IPR017972">
    <property type="entry name" value="Cyt_P450_CS"/>
</dbReference>
<protein>
    <recommendedName>
        <fullName evidence="11">Cytochrome P450</fullName>
    </recommendedName>
</protein>
<evidence type="ECO:0000256" key="2">
    <source>
        <dbReference type="ARBA" id="ARBA00010617"/>
    </source>
</evidence>
<evidence type="ECO:0000256" key="3">
    <source>
        <dbReference type="ARBA" id="ARBA00022723"/>
    </source>
</evidence>
<reference evidence="9" key="1">
    <citation type="submission" date="2022-07" db="EMBL/GenBank/DDBJ databases">
        <title>Phylogenomic reconstructions and comparative analyses of Kickxellomycotina fungi.</title>
        <authorList>
            <person name="Reynolds N.K."/>
            <person name="Stajich J.E."/>
            <person name="Barry K."/>
            <person name="Grigoriev I.V."/>
            <person name="Crous P."/>
            <person name="Smith M.E."/>
        </authorList>
    </citation>
    <scope>NUCLEOTIDE SEQUENCE</scope>
    <source>
        <strain evidence="9">RSA 1196</strain>
    </source>
</reference>
<evidence type="ECO:0000256" key="7">
    <source>
        <dbReference type="SAM" id="MobiDB-lite"/>
    </source>
</evidence>
<keyword evidence="8" id="KW-1133">Transmembrane helix</keyword>
<dbReference type="InterPro" id="IPR001128">
    <property type="entry name" value="Cyt_P450"/>
</dbReference>
<keyword evidence="5 6" id="KW-0349">Heme</keyword>
<keyword evidence="8" id="KW-0812">Transmembrane</keyword>
<feature type="binding site" description="axial binding residue" evidence="5">
    <location>
        <position position="492"/>
    </location>
    <ligand>
        <name>heme</name>
        <dbReference type="ChEBI" id="CHEBI:30413"/>
    </ligand>
    <ligandPart>
        <name>Fe</name>
        <dbReference type="ChEBI" id="CHEBI:18248"/>
    </ligandPart>
</feature>
<dbReference type="GO" id="GO:0016705">
    <property type="term" value="F:oxidoreductase activity, acting on paired donors, with incorporation or reduction of molecular oxygen"/>
    <property type="evidence" value="ECO:0007669"/>
    <property type="project" value="InterPro"/>
</dbReference>
<keyword evidence="4 5" id="KW-0408">Iron</keyword>
<dbReference type="PRINTS" id="PR00463">
    <property type="entry name" value="EP450I"/>
</dbReference>
<gene>
    <name evidence="9" type="ORF">IWQ62_002124</name>
</gene>
<dbReference type="PANTHER" id="PTHR24305">
    <property type="entry name" value="CYTOCHROME P450"/>
    <property type="match status" value="1"/>
</dbReference>
<dbReference type="OrthoDB" id="3934656at2759"/>
<comment type="cofactor">
    <cofactor evidence="1 5">
        <name>heme</name>
        <dbReference type="ChEBI" id="CHEBI:30413"/>
    </cofactor>
</comment>
<accession>A0A9W8E7T9</accession>
<dbReference type="InterPro" id="IPR050121">
    <property type="entry name" value="Cytochrome_P450_monoxygenase"/>
</dbReference>
<dbReference type="PRINTS" id="PR00385">
    <property type="entry name" value="P450"/>
</dbReference>
<sequence>MSNSIILTFLSAATGYNISWPLVILGVNILAGLGWCYYQIFLSPLAAIPGPLLCKIITTRYRLSFLQGILYRRTVVWHQKYGPIVRIGPNVVSIIDKTAIRQVHNSYEFVKARSWYHAFEQFAPGMFTASNEQVHRQLRRIFQPAFTPKALRGVEGVITEVGPSSLVEMWGEKLLAAREAKGGGQEKGVIVDLYHDLSFMLLDIITQLSLGKAVGVLKQGYHPIVEWIHAYTTLVAVFTTLPFLKHINIGFSTLRQRVKLLWEYSAQCIVEKRIRMDQEKREKISSEKDVEDSDSTPTYRNQTDMLSGLLRAKDPITQERLSDGQLTSETVTLMIAGTETTSATMCVLYNLLFHHPEVYQRLQEEVIQAFPIPSGASSGDPLPLTAEVVKMLDITHSNVKQRVPYVEAVLNETMRMYPAAPGILIRSVPRGGRIINGHYLPADTLVGLAITAYHYGPEWTNPYQFDPDRFVGTQGEKNLVKLLTFSLGPRQCVGRSLAYLEMIITLATIIRIFHVEPADDLQLCKKWVEFVTLRPQDTQFLCRIQPRKEFTLPNAAKC</sequence>
<evidence type="ECO:0000256" key="4">
    <source>
        <dbReference type="ARBA" id="ARBA00023004"/>
    </source>
</evidence>
<dbReference type="InterPro" id="IPR002401">
    <property type="entry name" value="Cyt_P450_E_grp-I"/>
</dbReference>
<evidence type="ECO:0000256" key="8">
    <source>
        <dbReference type="SAM" id="Phobius"/>
    </source>
</evidence>
<evidence type="ECO:0000313" key="10">
    <source>
        <dbReference type="Proteomes" id="UP001150925"/>
    </source>
</evidence>
<dbReference type="SUPFAM" id="SSF48264">
    <property type="entry name" value="Cytochrome P450"/>
    <property type="match status" value="1"/>
</dbReference>
<dbReference type="Gene3D" id="1.10.630.10">
    <property type="entry name" value="Cytochrome P450"/>
    <property type="match status" value="1"/>
</dbReference>
<evidence type="ECO:0000256" key="5">
    <source>
        <dbReference type="PIRSR" id="PIRSR602401-1"/>
    </source>
</evidence>
<evidence type="ECO:0008006" key="11">
    <source>
        <dbReference type="Google" id="ProtNLM"/>
    </source>
</evidence>
<evidence type="ECO:0000256" key="1">
    <source>
        <dbReference type="ARBA" id="ARBA00001971"/>
    </source>
</evidence>
<name>A0A9W8E7T9_9FUNG</name>
<comment type="caution">
    <text evidence="9">The sequence shown here is derived from an EMBL/GenBank/DDBJ whole genome shotgun (WGS) entry which is preliminary data.</text>
</comment>
<feature type="transmembrane region" description="Helical" evidence="8">
    <location>
        <begin position="20"/>
        <end position="38"/>
    </location>
</feature>
<dbReference type="AlphaFoldDB" id="A0A9W8E7T9"/>
<dbReference type="GO" id="GO:0020037">
    <property type="term" value="F:heme binding"/>
    <property type="evidence" value="ECO:0007669"/>
    <property type="project" value="InterPro"/>
</dbReference>
<keyword evidence="6" id="KW-0560">Oxidoreductase</keyword>
<dbReference type="EMBL" id="JANBPY010000412">
    <property type="protein sequence ID" value="KAJ1966996.1"/>
    <property type="molecule type" value="Genomic_DNA"/>
</dbReference>
<keyword evidence="6" id="KW-0503">Monooxygenase</keyword>
<dbReference type="Pfam" id="PF00067">
    <property type="entry name" value="p450"/>
    <property type="match status" value="1"/>
</dbReference>
<keyword evidence="10" id="KW-1185">Reference proteome</keyword>
<dbReference type="Proteomes" id="UP001150925">
    <property type="component" value="Unassembled WGS sequence"/>
</dbReference>
<evidence type="ECO:0000256" key="6">
    <source>
        <dbReference type="RuleBase" id="RU000461"/>
    </source>
</evidence>
<dbReference type="GO" id="GO:0005506">
    <property type="term" value="F:iron ion binding"/>
    <property type="evidence" value="ECO:0007669"/>
    <property type="project" value="InterPro"/>
</dbReference>
<comment type="similarity">
    <text evidence="2 6">Belongs to the cytochrome P450 family.</text>
</comment>
<keyword evidence="3 5" id="KW-0479">Metal-binding</keyword>
<dbReference type="PROSITE" id="PS00086">
    <property type="entry name" value="CYTOCHROME_P450"/>
    <property type="match status" value="1"/>
</dbReference>
<proteinExistence type="inferred from homology"/>